<proteinExistence type="predicted"/>
<dbReference type="Proteomes" id="UP000265520">
    <property type="component" value="Unassembled WGS sequence"/>
</dbReference>
<organism evidence="1 2">
    <name type="scientific">Trifolium medium</name>
    <dbReference type="NCBI Taxonomy" id="97028"/>
    <lineage>
        <taxon>Eukaryota</taxon>
        <taxon>Viridiplantae</taxon>
        <taxon>Streptophyta</taxon>
        <taxon>Embryophyta</taxon>
        <taxon>Tracheophyta</taxon>
        <taxon>Spermatophyta</taxon>
        <taxon>Magnoliopsida</taxon>
        <taxon>eudicotyledons</taxon>
        <taxon>Gunneridae</taxon>
        <taxon>Pentapetalae</taxon>
        <taxon>rosids</taxon>
        <taxon>fabids</taxon>
        <taxon>Fabales</taxon>
        <taxon>Fabaceae</taxon>
        <taxon>Papilionoideae</taxon>
        <taxon>50 kb inversion clade</taxon>
        <taxon>NPAAA clade</taxon>
        <taxon>Hologalegina</taxon>
        <taxon>IRL clade</taxon>
        <taxon>Trifolieae</taxon>
        <taxon>Trifolium</taxon>
    </lineage>
</organism>
<reference evidence="1 2" key="1">
    <citation type="journal article" date="2018" name="Front. Plant Sci.">
        <title>Red Clover (Trifolium pratense) and Zigzag Clover (T. medium) - A Picture of Genomic Similarities and Differences.</title>
        <authorList>
            <person name="Dluhosova J."/>
            <person name="Istvanek J."/>
            <person name="Nedelnik J."/>
            <person name="Repkova J."/>
        </authorList>
    </citation>
    <scope>NUCLEOTIDE SEQUENCE [LARGE SCALE GENOMIC DNA]</scope>
    <source>
        <strain evidence="2">cv. 10/8</strain>
        <tissue evidence="1">Leaf</tissue>
    </source>
</reference>
<feature type="non-terminal residue" evidence="1">
    <location>
        <position position="1"/>
    </location>
</feature>
<name>A0A392R606_9FABA</name>
<evidence type="ECO:0000313" key="1">
    <source>
        <dbReference type="EMBL" id="MCI32031.1"/>
    </source>
</evidence>
<protein>
    <submittedName>
        <fullName evidence="1">Uncharacterized protein</fullName>
    </submittedName>
</protein>
<evidence type="ECO:0000313" key="2">
    <source>
        <dbReference type="Proteomes" id="UP000265520"/>
    </source>
</evidence>
<dbReference type="EMBL" id="LXQA010192120">
    <property type="protein sequence ID" value="MCI32031.1"/>
    <property type="molecule type" value="Genomic_DNA"/>
</dbReference>
<dbReference type="AlphaFoldDB" id="A0A392R606"/>
<accession>A0A392R606</accession>
<comment type="caution">
    <text evidence="1">The sequence shown here is derived from an EMBL/GenBank/DDBJ whole genome shotgun (WGS) entry which is preliminary data.</text>
</comment>
<sequence>SLEHCSIVISWGGLAFCHLRDAQLVLARCAVLCAKGGLIFWCLRGAQLGLARRAALPCFLNFLLALARRAWAVCAARSMFWSGLTFVDF</sequence>
<keyword evidence="2" id="KW-1185">Reference proteome</keyword>